<evidence type="ECO:0000256" key="1">
    <source>
        <dbReference type="SAM" id="SignalP"/>
    </source>
</evidence>
<evidence type="ECO:0000313" key="3">
    <source>
        <dbReference type="Proteomes" id="UP001500909"/>
    </source>
</evidence>
<organism evidence="2 3">
    <name type="scientific">Streptomyces olivaceiscleroticus</name>
    <dbReference type="NCBI Taxonomy" id="68245"/>
    <lineage>
        <taxon>Bacteria</taxon>
        <taxon>Bacillati</taxon>
        <taxon>Actinomycetota</taxon>
        <taxon>Actinomycetes</taxon>
        <taxon>Kitasatosporales</taxon>
        <taxon>Streptomycetaceae</taxon>
        <taxon>Streptomyces</taxon>
    </lineage>
</organism>
<evidence type="ECO:0000313" key="2">
    <source>
        <dbReference type="EMBL" id="GAA0464481.1"/>
    </source>
</evidence>
<name>A0ABN1A0B5_9ACTN</name>
<dbReference type="Proteomes" id="UP001500909">
    <property type="component" value="Unassembled WGS sequence"/>
</dbReference>
<reference evidence="2 3" key="1">
    <citation type="journal article" date="2019" name="Int. J. Syst. Evol. Microbiol.">
        <title>The Global Catalogue of Microorganisms (GCM) 10K type strain sequencing project: providing services to taxonomists for standard genome sequencing and annotation.</title>
        <authorList>
            <consortium name="The Broad Institute Genomics Platform"/>
            <consortium name="The Broad Institute Genome Sequencing Center for Infectious Disease"/>
            <person name="Wu L."/>
            <person name="Ma J."/>
        </authorList>
    </citation>
    <scope>NUCLEOTIDE SEQUENCE [LARGE SCALE GENOMIC DNA]</scope>
    <source>
        <strain evidence="2 3">JCM 4805</strain>
    </source>
</reference>
<protein>
    <submittedName>
        <fullName evidence="2">Uncharacterized protein</fullName>
    </submittedName>
</protein>
<keyword evidence="1" id="KW-0732">Signal</keyword>
<feature type="chain" id="PRO_5045317021" evidence="1">
    <location>
        <begin position="42"/>
        <end position="88"/>
    </location>
</feature>
<gene>
    <name evidence="2" type="ORF">GCM10010361_30550</name>
</gene>
<feature type="signal peptide" evidence="1">
    <location>
        <begin position="1"/>
        <end position="41"/>
    </location>
</feature>
<proteinExistence type="predicted"/>
<accession>A0ABN1A0B5</accession>
<sequence length="88" mass="8910">MGADQPTYLKRYDMRKTFARTAAALAIASAAIVPLSGIASAHDDDSSGMASGSATTAISVGGHDGVTTFGNAGAAAYWMEQMDAGTNH</sequence>
<dbReference type="EMBL" id="BAAABY010000023">
    <property type="protein sequence ID" value="GAA0464481.1"/>
    <property type="molecule type" value="Genomic_DNA"/>
</dbReference>
<comment type="caution">
    <text evidence="2">The sequence shown here is derived from an EMBL/GenBank/DDBJ whole genome shotgun (WGS) entry which is preliminary data.</text>
</comment>
<keyword evidence="3" id="KW-1185">Reference proteome</keyword>